<dbReference type="InterPro" id="IPR002132">
    <property type="entry name" value="Ribosomal_uL5"/>
</dbReference>
<dbReference type="Pfam" id="PF00281">
    <property type="entry name" value="Ribosomal_L5"/>
    <property type="match status" value="1"/>
</dbReference>
<feature type="domain" description="Large ribosomal subunit protein uL5 C-terminal" evidence="9">
    <location>
        <begin position="85"/>
        <end position="177"/>
    </location>
</feature>
<protein>
    <recommendedName>
        <fullName evidence="4 6">Large ribosomal subunit protein uL5</fullName>
    </recommendedName>
</protein>
<evidence type="ECO:0000256" key="1">
    <source>
        <dbReference type="ARBA" id="ARBA00008553"/>
    </source>
</evidence>
<dbReference type="RefSeq" id="WP_317994412.1">
    <property type="nucleotide sequence ID" value="NZ_AP025523.1"/>
</dbReference>
<dbReference type="GO" id="GO:0000049">
    <property type="term" value="F:tRNA binding"/>
    <property type="evidence" value="ECO:0007669"/>
    <property type="project" value="UniProtKB-UniRule"/>
</dbReference>
<evidence type="ECO:0000256" key="5">
    <source>
        <dbReference type="ARBA" id="ARBA00058604"/>
    </source>
</evidence>
<dbReference type="SUPFAM" id="SSF55282">
    <property type="entry name" value="RL5-like"/>
    <property type="match status" value="1"/>
</dbReference>
<dbReference type="GO" id="GO:0019843">
    <property type="term" value="F:rRNA binding"/>
    <property type="evidence" value="ECO:0007669"/>
    <property type="project" value="UniProtKB-UniRule"/>
</dbReference>
<dbReference type="PROSITE" id="PS00358">
    <property type="entry name" value="RIBOSOMAL_L5"/>
    <property type="match status" value="1"/>
</dbReference>
<keyword evidence="6" id="KW-0694">RNA-binding</keyword>
<gene>
    <name evidence="6 10" type="primary">rplE</name>
    <name evidence="10" type="ORF">WPS_20380</name>
</gene>
<dbReference type="KEGG" id="vab:WPS_20380"/>
<dbReference type="Proteomes" id="UP001317532">
    <property type="component" value="Chromosome"/>
</dbReference>
<keyword evidence="6" id="KW-0820">tRNA-binding</keyword>
<dbReference type="GO" id="GO:1990904">
    <property type="term" value="C:ribonucleoprotein complex"/>
    <property type="evidence" value="ECO:0007669"/>
    <property type="project" value="UniProtKB-KW"/>
</dbReference>
<keyword evidence="2 6" id="KW-0689">Ribosomal protein</keyword>
<evidence type="ECO:0000313" key="10">
    <source>
        <dbReference type="EMBL" id="BDE06762.1"/>
    </source>
</evidence>
<comment type="subunit">
    <text evidence="6">Part of the 50S ribosomal subunit; part of the 5S rRNA/L5/L18/L25 subcomplex. Contacts the 5S rRNA and the P site tRNA. Forms a bridge to the 30S subunit in the 70S ribosome.</text>
</comment>
<keyword evidence="6" id="KW-0699">rRNA-binding</keyword>
<comment type="function">
    <text evidence="6">This is 1 of the proteins that bind and probably mediate the attachment of the 5S RNA into the large ribosomal subunit, where it forms part of the central protuberance. In the 70S ribosome it contacts protein S13 of the 30S subunit (bridge B1b), connecting the 2 subunits; this bridge is implicated in subunit movement. Contacts the P site tRNA; the 5S rRNA and some of its associated proteins might help stabilize positioning of ribosome-bound tRNAs.</text>
</comment>
<keyword evidence="3 6" id="KW-0687">Ribonucleoprotein</keyword>
<dbReference type="InterPro" id="IPR020930">
    <property type="entry name" value="Ribosomal_uL5_bac-type"/>
</dbReference>
<dbReference type="Pfam" id="PF00673">
    <property type="entry name" value="Ribosomal_L5_C"/>
    <property type="match status" value="1"/>
</dbReference>
<evidence type="ECO:0000256" key="2">
    <source>
        <dbReference type="ARBA" id="ARBA00022980"/>
    </source>
</evidence>
<evidence type="ECO:0000259" key="8">
    <source>
        <dbReference type="Pfam" id="PF00281"/>
    </source>
</evidence>
<dbReference type="NCBIfam" id="NF000585">
    <property type="entry name" value="PRK00010.1"/>
    <property type="match status" value="1"/>
</dbReference>
<dbReference type="FunFam" id="3.30.1440.10:FF:000001">
    <property type="entry name" value="50S ribosomal protein L5"/>
    <property type="match status" value="1"/>
</dbReference>
<reference evidence="10 11" key="1">
    <citation type="journal article" date="2022" name="ISME Commun">
        <title>Vulcanimicrobium alpinus gen. nov. sp. nov., the first cultivated representative of the candidate phylum 'Eremiobacterota', is a metabolically versatile aerobic anoxygenic phototroph.</title>
        <authorList>
            <person name="Yabe S."/>
            <person name="Muto K."/>
            <person name="Abe K."/>
            <person name="Yokota A."/>
            <person name="Staudigel H."/>
            <person name="Tebo B.M."/>
        </authorList>
    </citation>
    <scope>NUCLEOTIDE SEQUENCE [LARGE SCALE GENOMIC DNA]</scope>
    <source>
        <strain evidence="10 11">WC8-2</strain>
    </source>
</reference>
<name>A0AAN2CAM3_UNVUL</name>
<proteinExistence type="inferred from homology"/>
<evidence type="ECO:0000256" key="4">
    <source>
        <dbReference type="ARBA" id="ARBA00035245"/>
    </source>
</evidence>
<dbReference type="GO" id="GO:0003735">
    <property type="term" value="F:structural constituent of ribosome"/>
    <property type="evidence" value="ECO:0007669"/>
    <property type="project" value="InterPro"/>
</dbReference>
<evidence type="ECO:0000259" key="9">
    <source>
        <dbReference type="Pfam" id="PF00673"/>
    </source>
</evidence>
<evidence type="ECO:0000256" key="3">
    <source>
        <dbReference type="ARBA" id="ARBA00023274"/>
    </source>
</evidence>
<dbReference type="GO" id="GO:0006412">
    <property type="term" value="P:translation"/>
    <property type="evidence" value="ECO:0007669"/>
    <property type="project" value="UniProtKB-UniRule"/>
</dbReference>
<dbReference type="PIRSF" id="PIRSF002161">
    <property type="entry name" value="Ribosomal_L5"/>
    <property type="match status" value="1"/>
</dbReference>
<dbReference type="InterPro" id="IPR022803">
    <property type="entry name" value="Ribosomal_uL5_dom_sf"/>
</dbReference>
<organism evidence="10 11">
    <name type="scientific">Vulcanimicrobium alpinum</name>
    <dbReference type="NCBI Taxonomy" id="3016050"/>
    <lineage>
        <taxon>Bacteria</taxon>
        <taxon>Bacillati</taxon>
        <taxon>Vulcanimicrobiota</taxon>
        <taxon>Vulcanimicrobiia</taxon>
        <taxon>Vulcanimicrobiales</taxon>
        <taxon>Vulcanimicrobiaceae</taxon>
        <taxon>Vulcanimicrobium</taxon>
    </lineage>
</organism>
<dbReference type="InterPro" id="IPR031309">
    <property type="entry name" value="Ribosomal_uL5_C"/>
</dbReference>
<dbReference type="Gene3D" id="3.30.1440.10">
    <property type="match status" value="1"/>
</dbReference>
<feature type="domain" description="Large ribosomal subunit protein uL5 N-terminal" evidence="8">
    <location>
        <begin position="25"/>
        <end position="81"/>
    </location>
</feature>
<evidence type="ECO:0000256" key="7">
    <source>
        <dbReference type="RuleBase" id="RU003930"/>
    </source>
</evidence>
<dbReference type="EMBL" id="AP025523">
    <property type="protein sequence ID" value="BDE06762.1"/>
    <property type="molecule type" value="Genomic_DNA"/>
</dbReference>
<comment type="similarity">
    <text evidence="1 6 7">Belongs to the universal ribosomal protein uL5 family.</text>
</comment>
<evidence type="ECO:0000313" key="11">
    <source>
        <dbReference type="Proteomes" id="UP001317532"/>
    </source>
</evidence>
<dbReference type="InterPro" id="IPR020929">
    <property type="entry name" value="Ribosomal_uL5_CS"/>
</dbReference>
<accession>A0AAN2CAM3</accession>
<evidence type="ECO:0000256" key="6">
    <source>
        <dbReference type="HAMAP-Rule" id="MF_01333"/>
    </source>
</evidence>
<comment type="function">
    <text evidence="5">This is one of the proteins that bind and probably mediate the attachment of the 5S RNA into the large ribosomal subunit, where it forms part of the central protuberance. In the 70S ribosome it contacts protein S13 of the 30S subunit (bridge B1b), connecting the 2 subunits; this bridge is implicated in subunit movement. Contacts the P site tRNA; the 5S rRNA and some of its associated proteins might help stabilize positioning of ribosome-bound tRNAs.</text>
</comment>
<dbReference type="PANTHER" id="PTHR11994">
    <property type="entry name" value="60S RIBOSOMAL PROTEIN L11-RELATED"/>
    <property type="match status" value="1"/>
</dbReference>
<dbReference type="GO" id="GO:0005840">
    <property type="term" value="C:ribosome"/>
    <property type="evidence" value="ECO:0007669"/>
    <property type="project" value="UniProtKB-KW"/>
</dbReference>
<sequence>MAARLKEKYQTEVRGKMQERFNYKNPMQVPKLEKVVINMSVGDAIQNSKALEAAVRELTTISGQKPVITKAKKSIAAFKLREGMNIGAKVTLRGERMYVFLDKLFNVVLPRIRDFRGLNRKSFDGRGNYNLGLREQLVFPEIDFDKVDKARGMDIVIVTSAKNDEEATEFLTQMGLPLTKPAATAGASR</sequence>
<keyword evidence="11" id="KW-1185">Reference proteome</keyword>
<dbReference type="AlphaFoldDB" id="A0AAN2CAM3"/>
<dbReference type="HAMAP" id="MF_01333_B">
    <property type="entry name" value="Ribosomal_uL5_B"/>
    <property type="match status" value="1"/>
</dbReference>
<dbReference type="InterPro" id="IPR031310">
    <property type="entry name" value="Ribosomal_uL5_N"/>
</dbReference>